<dbReference type="EMBL" id="GGEC01063238">
    <property type="protein sequence ID" value="MBX43722.1"/>
    <property type="molecule type" value="Transcribed_RNA"/>
</dbReference>
<name>A0A2P2NMJ3_RHIMU</name>
<dbReference type="GO" id="GO:0005874">
    <property type="term" value="C:microtubule"/>
    <property type="evidence" value="ECO:0007669"/>
    <property type="project" value="InterPro"/>
</dbReference>
<dbReference type="InterPro" id="IPR007965">
    <property type="entry name" value="GNAT_ATAT"/>
</dbReference>
<feature type="domain" description="N-acetyltransferase" evidence="1">
    <location>
        <begin position="1"/>
        <end position="52"/>
    </location>
</feature>
<evidence type="ECO:0000259" key="1">
    <source>
        <dbReference type="PROSITE" id="PS51730"/>
    </source>
</evidence>
<sequence>MLYIPTNSGSEEVILSTLQIHQKITFIFQTGSRTNRMPVLDWYSIEQESLQI</sequence>
<protein>
    <recommendedName>
        <fullName evidence="1">N-acetyltransferase domain-containing protein</fullName>
    </recommendedName>
</protein>
<dbReference type="AlphaFoldDB" id="A0A2P2NMJ3"/>
<accession>A0A2P2NMJ3</accession>
<evidence type="ECO:0000313" key="2">
    <source>
        <dbReference type="EMBL" id="MBX43722.1"/>
    </source>
</evidence>
<dbReference type="PROSITE" id="PS51730">
    <property type="entry name" value="GNAT_ATAT"/>
    <property type="match status" value="1"/>
</dbReference>
<reference evidence="2" key="1">
    <citation type="submission" date="2018-02" db="EMBL/GenBank/DDBJ databases">
        <title>Rhizophora mucronata_Transcriptome.</title>
        <authorList>
            <person name="Meera S.P."/>
            <person name="Sreeshan A."/>
            <person name="Augustine A."/>
        </authorList>
    </citation>
    <scope>NUCLEOTIDE SEQUENCE</scope>
    <source>
        <tissue evidence="2">Leaf</tissue>
    </source>
</reference>
<dbReference type="GO" id="GO:0019799">
    <property type="term" value="F:tubulin N-acetyltransferase activity"/>
    <property type="evidence" value="ECO:0007669"/>
    <property type="project" value="InterPro"/>
</dbReference>
<organism evidence="2">
    <name type="scientific">Rhizophora mucronata</name>
    <name type="common">Asiatic mangrove</name>
    <dbReference type="NCBI Taxonomy" id="61149"/>
    <lineage>
        <taxon>Eukaryota</taxon>
        <taxon>Viridiplantae</taxon>
        <taxon>Streptophyta</taxon>
        <taxon>Embryophyta</taxon>
        <taxon>Tracheophyta</taxon>
        <taxon>Spermatophyta</taxon>
        <taxon>Magnoliopsida</taxon>
        <taxon>eudicotyledons</taxon>
        <taxon>Gunneridae</taxon>
        <taxon>Pentapetalae</taxon>
        <taxon>rosids</taxon>
        <taxon>fabids</taxon>
        <taxon>Malpighiales</taxon>
        <taxon>Rhizophoraceae</taxon>
        <taxon>Rhizophora</taxon>
    </lineage>
</organism>
<proteinExistence type="predicted"/>